<keyword evidence="1" id="KW-1133">Transmembrane helix</keyword>
<name>A0AAW0C5V5_9AGAR</name>
<evidence type="ECO:0000313" key="2">
    <source>
        <dbReference type="EMBL" id="KAK7033960.1"/>
    </source>
</evidence>
<feature type="transmembrane region" description="Helical" evidence="1">
    <location>
        <begin position="332"/>
        <end position="358"/>
    </location>
</feature>
<sequence>MSDKYMDSYVAEYNPLPPQDLLYLKPLITLAANIMSDKPQDFGDTLSSGIQDVAALLPLLGTDQCERQAGSSLEKGYMYSAASILSLFGSLGIAKAGFATFLGSIAHPPFYGGRWLDNAGFITPGSVTSMVTIDKATGLYGAEANLRKLLKEQYIDDPRLISGFTWSGWGRLRKERDRPGWKEDDDHLSKHPLAMARFLITPDFNELVCNVKGIGRRFYRSWNAMLIVTSAVSGIISVFPYVYLSSSRWGTPLPWIYSLRIHRITSMSLEWLKVRKRNGEELEEQKRNGLLPLEQRVRQYFVDRSSALSRAEEGHRSTPDDNVLRDLLRVDWWLIGYQLLIAMGMGMIVAGYVGCFSIVGKTSAPAGPSVWFALEASLSLLRIALWGWNVSWDKGTRLIMKLELHTSRDPYYPLITSPHTSEELGFEAKSCSPKPFTVYSEAEFFATASSWIGPIQRLGANAVTLYYALLAHTGVACKDLSITILLTDSRPFTFLCHGHDTQSVIVFSSKLEIVPANAGLVCYQVTLGDRVERENDGFLRSQLFYDVLRHAQTLRVRLFADGQDRMDLRWDVHQDFRRTCLWNNQDETRVCLDSASLSAHDKEYIGLRELWDSAVSDCIQNRYHKGDDATGARRNNDFFRSEALVLFETSICEMYIWTREREFIDSRRMHEKLSLQLHPECYRAMEARFTIRMQGALSRYQKYGWDDSAASQSKSGAGQLKEAWAYLHDTLRKLRSPVPNSLQQTVQSHFQKIICQGLERENLATELSHLFLPPPLDVWLDYQISRSGCVSSLCFALETIRNTQPHYFDSRPYHMVEQTRSTLNLPRLRRNKDLCVLEIKLDKERQNTAGDFLNSIVYPEQTRGHGQGVQMTTLILSDCHKISSNIKVALAEHITSYPNILCLAGTRCPIPVDDCKEPHCSAVLANREAWKVNATKGTTFVYRVGFEGQWDAELQARGDHIGLDKLGRCLILFYCPDQGKITVTLSARNRHDESIVLKSTLMSDMGGTQTITDDQVLPREADQGAPKDTVWEFWNVRKGIGEVGIQEASNKAWEVHGIIEVQWMDRNDAGSMNRAQAGECSYLVAARSRSRRLVTASVATR</sequence>
<keyword evidence="1" id="KW-0812">Transmembrane</keyword>
<evidence type="ECO:0000256" key="1">
    <source>
        <dbReference type="SAM" id="Phobius"/>
    </source>
</evidence>
<evidence type="ECO:0000313" key="3">
    <source>
        <dbReference type="Proteomes" id="UP001383192"/>
    </source>
</evidence>
<keyword evidence="3" id="KW-1185">Reference proteome</keyword>
<accession>A0AAW0C5V5</accession>
<protein>
    <submittedName>
        <fullName evidence="2">Uncharacterized protein</fullName>
    </submittedName>
</protein>
<reference evidence="2 3" key="1">
    <citation type="submission" date="2024-01" db="EMBL/GenBank/DDBJ databases">
        <title>A draft genome for a cacao thread blight-causing isolate of Paramarasmius palmivorus.</title>
        <authorList>
            <person name="Baruah I.K."/>
            <person name="Bukari Y."/>
            <person name="Amoako-Attah I."/>
            <person name="Meinhardt L.W."/>
            <person name="Bailey B.A."/>
            <person name="Cohen S.P."/>
        </authorList>
    </citation>
    <scope>NUCLEOTIDE SEQUENCE [LARGE SCALE GENOMIC DNA]</scope>
    <source>
        <strain evidence="2 3">GH-12</strain>
    </source>
</reference>
<dbReference type="EMBL" id="JAYKXP010000059">
    <property type="protein sequence ID" value="KAK7033960.1"/>
    <property type="molecule type" value="Genomic_DNA"/>
</dbReference>
<organism evidence="2 3">
    <name type="scientific">Paramarasmius palmivorus</name>
    <dbReference type="NCBI Taxonomy" id="297713"/>
    <lineage>
        <taxon>Eukaryota</taxon>
        <taxon>Fungi</taxon>
        <taxon>Dikarya</taxon>
        <taxon>Basidiomycota</taxon>
        <taxon>Agaricomycotina</taxon>
        <taxon>Agaricomycetes</taxon>
        <taxon>Agaricomycetidae</taxon>
        <taxon>Agaricales</taxon>
        <taxon>Marasmiineae</taxon>
        <taxon>Marasmiaceae</taxon>
        <taxon>Paramarasmius</taxon>
    </lineage>
</organism>
<comment type="caution">
    <text evidence="2">The sequence shown here is derived from an EMBL/GenBank/DDBJ whole genome shotgun (WGS) entry which is preliminary data.</text>
</comment>
<feature type="transmembrane region" description="Helical" evidence="1">
    <location>
        <begin position="370"/>
        <end position="388"/>
    </location>
</feature>
<keyword evidence="1" id="KW-0472">Membrane</keyword>
<gene>
    <name evidence="2" type="ORF">VNI00_012587</name>
</gene>
<feature type="transmembrane region" description="Helical" evidence="1">
    <location>
        <begin position="222"/>
        <end position="244"/>
    </location>
</feature>
<proteinExistence type="predicted"/>
<dbReference type="Proteomes" id="UP001383192">
    <property type="component" value="Unassembled WGS sequence"/>
</dbReference>
<dbReference type="AlphaFoldDB" id="A0AAW0C5V5"/>